<sequence length="323" mass="34646">MTSDRLLWEQHTCLPLSAEARLGELRRYRRAGGTFASVNVGYAPHSADDVRTLLAAFRTGVALEDDLVLGDTLTAVDGVRRDGGVAVAFDLEDSGPLGGDLGLVREFFDLGVRTMLPTYNLRNAAGSGCLDQVDEGLTAYGRALVREMNAVGMVVDGSHCSVRTGLDLAEATTRPMVYSHSSMRGLWDHPRNVTDEQAETCAATGGVIGITGVGIFLGPNDASVDALVRHIDYAVDLVGPEHVGVASDFPFDHEDFNLEMTSNPGLFPESYTRWGPIEFMPPEGLLRVEAALEARGYPPDAVTAILGGNFRRVAEQVWGAPPT</sequence>
<dbReference type="SUPFAM" id="SSF51556">
    <property type="entry name" value="Metallo-dependent hydrolases"/>
    <property type="match status" value="1"/>
</dbReference>
<dbReference type="Pfam" id="PF01244">
    <property type="entry name" value="Peptidase_M19"/>
    <property type="match status" value="1"/>
</dbReference>
<dbReference type="PANTHER" id="PTHR10443:SF12">
    <property type="entry name" value="DIPEPTIDASE"/>
    <property type="match status" value="1"/>
</dbReference>
<comment type="caution">
    <text evidence="1">The sequence shown here is derived from an EMBL/GenBank/DDBJ whole genome shotgun (WGS) entry which is preliminary data.</text>
</comment>
<organism evidence="1 2">
    <name type="scientific">Dactylosporangium cerinum</name>
    <dbReference type="NCBI Taxonomy" id="1434730"/>
    <lineage>
        <taxon>Bacteria</taxon>
        <taxon>Bacillati</taxon>
        <taxon>Actinomycetota</taxon>
        <taxon>Actinomycetes</taxon>
        <taxon>Micromonosporales</taxon>
        <taxon>Micromonosporaceae</taxon>
        <taxon>Dactylosporangium</taxon>
    </lineage>
</organism>
<dbReference type="RefSeq" id="WP_380129144.1">
    <property type="nucleotide sequence ID" value="NZ_JBHSIU010000131.1"/>
</dbReference>
<protein>
    <submittedName>
        <fullName evidence="1">Dipeptidase</fullName>
    </submittedName>
</protein>
<accession>A0ABV9WIX0</accession>
<reference evidence="2" key="1">
    <citation type="journal article" date="2019" name="Int. J. Syst. Evol. Microbiol.">
        <title>The Global Catalogue of Microorganisms (GCM) 10K type strain sequencing project: providing services to taxonomists for standard genome sequencing and annotation.</title>
        <authorList>
            <consortium name="The Broad Institute Genomics Platform"/>
            <consortium name="The Broad Institute Genome Sequencing Center for Infectious Disease"/>
            <person name="Wu L."/>
            <person name="Ma J."/>
        </authorList>
    </citation>
    <scope>NUCLEOTIDE SEQUENCE [LARGE SCALE GENOMIC DNA]</scope>
    <source>
        <strain evidence="2">CGMCC 4.7152</strain>
    </source>
</reference>
<evidence type="ECO:0000313" key="2">
    <source>
        <dbReference type="Proteomes" id="UP001595912"/>
    </source>
</evidence>
<dbReference type="Gene3D" id="3.20.20.140">
    <property type="entry name" value="Metal-dependent hydrolases"/>
    <property type="match status" value="1"/>
</dbReference>
<evidence type="ECO:0000313" key="1">
    <source>
        <dbReference type="EMBL" id="MFC5008443.1"/>
    </source>
</evidence>
<dbReference type="EMBL" id="JBHSIU010000131">
    <property type="protein sequence ID" value="MFC5008443.1"/>
    <property type="molecule type" value="Genomic_DNA"/>
</dbReference>
<dbReference type="PROSITE" id="PS51365">
    <property type="entry name" value="RENAL_DIPEPTIDASE_2"/>
    <property type="match status" value="1"/>
</dbReference>
<name>A0ABV9WIX0_9ACTN</name>
<dbReference type="InterPro" id="IPR032466">
    <property type="entry name" value="Metal_Hydrolase"/>
</dbReference>
<keyword evidence="2" id="KW-1185">Reference proteome</keyword>
<dbReference type="Proteomes" id="UP001595912">
    <property type="component" value="Unassembled WGS sequence"/>
</dbReference>
<proteinExistence type="predicted"/>
<dbReference type="PANTHER" id="PTHR10443">
    <property type="entry name" value="MICROSOMAL DIPEPTIDASE"/>
    <property type="match status" value="1"/>
</dbReference>
<dbReference type="InterPro" id="IPR008257">
    <property type="entry name" value="Pept_M19"/>
</dbReference>
<gene>
    <name evidence="1" type="ORF">ACFPIJ_62865</name>
</gene>